<dbReference type="Pfam" id="PF00646">
    <property type="entry name" value="F-box"/>
    <property type="match status" value="1"/>
</dbReference>
<dbReference type="InterPro" id="IPR036047">
    <property type="entry name" value="F-box-like_dom_sf"/>
</dbReference>
<dbReference type="Proteomes" id="UP000230002">
    <property type="component" value="Unassembled WGS sequence"/>
</dbReference>
<dbReference type="PROSITE" id="PS50181">
    <property type="entry name" value="FBOX"/>
    <property type="match status" value="1"/>
</dbReference>
<accession>A0A2G8RR14</accession>
<dbReference type="SUPFAM" id="SSF81383">
    <property type="entry name" value="F-box domain"/>
    <property type="match status" value="1"/>
</dbReference>
<sequence>MPPRKKAKAKDTKSTANASPSKQSTDTASRRKAVRGRRGGLKDMPNMPLDVLLEIFGFMHPRDLLNLARTNKSFRAFLMSKNAQFLWKASLENVDGLPKCPSYMNEPTYVNLLFFNHCHNCLKNNVRVVLFHCSARYCPACRKTMFEDDFQYRKLFKEITSDAGEYPTWFCSFTDSSTLLLHKPEIAAFEARWKGLDSEAAKKDLVRECKDKRKLIDDASQEFYSWESQQKAKRSDELDEIRAGRLEAIRGRLREAGWEKELDFIDENPYSRFDLERQKFATRSEPLTERVWQKIEKDVIVFIESVQTQRLANERKALLHERFSAFAEALGRYQGLDAKRDRESDFDPQLKDLIMMHEFRTILDGPDSADMSALDDDDKMRTMLDTYRGKWQEDRRKELRDMLQESVDSSLNSTGLLALVQALFRCLKCRRDGLRYPEVLAHECPRKFSWRWIIGWGSGNVEDVYQHAVATYKHHYRPAWSGERCITASTQAITYTRSILEACGLNPDTVTPEEADECGARLICRKCEGESDTYSDFSDDDPDSGFKRNNFTVYNWSRALAHCVEWSVSWSFLSFAGIDHEWERVSDEEAEAVRNFEEELSTRADVVQHDRYRHNCAYCEYIGSWQGMPDHLSNRHNRTVTMAQLADHCYIRADTVVKVPSIVLKREDDGSFHVKEREDDNEDDALGMFYSDYDEWSDELDAAFFA</sequence>
<evidence type="ECO:0000256" key="1">
    <source>
        <dbReference type="SAM" id="MobiDB-lite"/>
    </source>
</evidence>
<organism evidence="3 4">
    <name type="scientific">Ganoderma sinense ZZ0214-1</name>
    <dbReference type="NCBI Taxonomy" id="1077348"/>
    <lineage>
        <taxon>Eukaryota</taxon>
        <taxon>Fungi</taxon>
        <taxon>Dikarya</taxon>
        <taxon>Basidiomycota</taxon>
        <taxon>Agaricomycotina</taxon>
        <taxon>Agaricomycetes</taxon>
        <taxon>Polyporales</taxon>
        <taxon>Polyporaceae</taxon>
        <taxon>Ganoderma</taxon>
    </lineage>
</organism>
<reference evidence="3 4" key="1">
    <citation type="journal article" date="2015" name="Sci. Rep.">
        <title>Chromosome-level genome map provides insights into diverse defense mechanisms in the medicinal fungus Ganoderma sinense.</title>
        <authorList>
            <person name="Zhu Y."/>
            <person name="Xu J."/>
            <person name="Sun C."/>
            <person name="Zhou S."/>
            <person name="Xu H."/>
            <person name="Nelson D.R."/>
            <person name="Qian J."/>
            <person name="Song J."/>
            <person name="Luo H."/>
            <person name="Xiang L."/>
            <person name="Li Y."/>
            <person name="Xu Z."/>
            <person name="Ji A."/>
            <person name="Wang L."/>
            <person name="Lu S."/>
            <person name="Hayward A."/>
            <person name="Sun W."/>
            <person name="Li X."/>
            <person name="Schwartz D.C."/>
            <person name="Wang Y."/>
            <person name="Chen S."/>
        </authorList>
    </citation>
    <scope>NUCLEOTIDE SEQUENCE [LARGE SCALE GENOMIC DNA]</scope>
    <source>
        <strain evidence="3 4">ZZ0214-1</strain>
    </source>
</reference>
<name>A0A2G8RR14_9APHY</name>
<keyword evidence="4" id="KW-1185">Reference proteome</keyword>
<dbReference type="EMBL" id="AYKW01000067">
    <property type="protein sequence ID" value="PIL23931.1"/>
    <property type="molecule type" value="Genomic_DNA"/>
</dbReference>
<dbReference type="CDD" id="cd09917">
    <property type="entry name" value="F-box_SF"/>
    <property type="match status" value="1"/>
</dbReference>
<dbReference type="InterPro" id="IPR001810">
    <property type="entry name" value="F-box_dom"/>
</dbReference>
<proteinExistence type="predicted"/>
<dbReference type="OrthoDB" id="2322499at2759"/>
<evidence type="ECO:0000313" key="4">
    <source>
        <dbReference type="Proteomes" id="UP000230002"/>
    </source>
</evidence>
<dbReference type="SMART" id="SM00256">
    <property type="entry name" value="FBOX"/>
    <property type="match status" value="1"/>
</dbReference>
<protein>
    <recommendedName>
        <fullName evidence="2">F-box domain-containing protein</fullName>
    </recommendedName>
</protein>
<evidence type="ECO:0000259" key="2">
    <source>
        <dbReference type="PROSITE" id="PS50181"/>
    </source>
</evidence>
<gene>
    <name evidence="3" type="ORF">GSI_13682</name>
</gene>
<evidence type="ECO:0000313" key="3">
    <source>
        <dbReference type="EMBL" id="PIL23931.1"/>
    </source>
</evidence>
<feature type="domain" description="F-box" evidence="2">
    <location>
        <begin position="41"/>
        <end position="90"/>
    </location>
</feature>
<dbReference type="AlphaFoldDB" id="A0A2G8RR14"/>
<feature type="compositionally biased region" description="Basic residues" evidence="1">
    <location>
        <begin position="30"/>
        <end position="39"/>
    </location>
</feature>
<feature type="region of interest" description="Disordered" evidence="1">
    <location>
        <begin position="1"/>
        <end position="42"/>
    </location>
</feature>
<comment type="caution">
    <text evidence="3">The sequence shown here is derived from an EMBL/GenBank/DDBJ whole genome shotgun (WGS) entry which is preliminary data.</text>
</comment>